<dbReference type="Pfam" id="PF01168">
    <property type="entry name" value="Ala_racemase_N"/>
    <property type="match status" value="1"/>
</dbReference>
<evidence type="ECO:0000256" key="3">
    <source>
        <dbReference type="ARBA" id="ARBA00023235"/>
    </source>
</evidence>
<dbReference type="InterPro" id="IPR001608">
    <property type="entry name" value="Ala_racemase_N"/>
</dbReference>
<dbReference type="Pfam" id="PF00842">
    <property type="entry name" value="Ala_racemase_C"/>
    <property type="match status" value="1"/>
</dbReference>
<dbReference type="SUPFAM" id="SSF50621">
    <property type="entry name" value="Alanine racemase C-terminal domain-like"/>
    <property type="match status" value="1"/>
</dbReference>
<dbReference type="Gene3D" id="2.40.37.10">
    <property type="entry name" value="Lyase, Ornithine Decarboxylase, Chain A, domain 1"/>
    <property type="match status" value="1"/>
</dbReference>
<reference evidence="5" key="1">
    <citation type="submission" date="2018-05" db="EMBL/GenBank/DDBJ databases">
        <authorList>
            <person name="Lanie J.A."/>
            <person name="Ng W.-L."/>
            <person name="Kazmierczak K.M."/>
            <person name="Andrzejewski T.M."/>
            <person name="Davidsen T.M."/>
            <person name="Wayne K.J."/>
            <person name="Tettelin H."/>
            <person name="Glass J.I."/>
            <person name="Rusch D."/>
            <person name="Podicherti R."/>
            <person name="Tsui H.-C.T."/>
            <person name="Winkler M.E."/>
        </authorList>
    </citation>
    <scope>NUCLEOTIDE SEQUENCE</scope>
</reference>
<evidence type="ECO:0000313" key="5">
    <source>
        <dbReference type="EMBL" id="SVB23011.1"/>
    </source>
</evidence>
<gene>
    <name evidence="5" type="ORF">METZ01_LOCUS175865</name>
</gene>
<dbReference type="NCBIfam" id="TIGR00492">
    <property type="entry name" value="alr"/>
    <property type="match status" value="1"/>
</dbReference>
<dbReference type="GO" id="GO:0030632">
    <property type="term" value="P:D-alanine biosynthetic process"/>
    <property type="evidence" value="ECO:0007669"/>
    <property type="project" value="TreeGrafter"/>
</dbReference>
<feature type="domain" description="Alanine racemase C-terminal" evidence="4">
    <location>
        <begin position="240"/>
        <end position="365"/>
    </location>
</feature>
<keyword evidence="2" id="KW-0663">Pyridoxal phosphate</keyword>
<accession>A0A382CBD6</accession>
<evidence type="ECO:0000256" key="1">
    <source>
        <dbReference type="ARBA" id="ARBA00001933"/>
    </source>
</evidence>
<dbReference type="Gene3D" id="3.20.20.10">
    <property type="entry name" value="Alanine racemase"/>
    <property type="match status" value="1"/>
</dbReference>
<dbReference type="GO" id="GO:0005829">
    <property type="term" value="C:cytosol"/>
    <property type="evidence" value="ECO:0007669"/>
    <property type="project" value="TreeGrafter"/>
</dbReference>
<dbReference type="InterPro" id="IPR009006">
    <property type="entry name" value="Ala_racemase/Decarboxylase_C"/>
</dbReference>
<sequence>MAQQSVLEINLQSLEKNFFHIKSLLSKKNTKLMAVVKANGYGSDALVVSKKLQELDIDYFAVAYASEGVILRKAGIKTPILVFLPQASSIEEIVKFNLEPSLYSFIILEKFLRFLKENDFRKYSVHVKLNTGLNRVGFSLDDLPDVISKILKSSNIVVKSIYSHLAASEEASEISFSKKQIELFNTMSSNIISKLEYAPMLHICNTSGLINFPEAHYDMVRSGIGLYGFSGSLKIKLSPVHRLKSVISQIHIINKNESVGYNRSYFANAKEKIAAIPIGHADGITRIFGNKKGFVFINGEKAFIVGNVCMDVIMVDVSNIKCKEGDQVIIFDDVHTAEDLCSLAGTISYELISGISTNRISRSIIE</sequence>
<dbReference type="AlphaFoldDB" id="A0A382CBD6"/>
<dbReference type="CDD" id="cd00430">
    <property type="entry name" value="PLPDE_III_AR"/>
    <property type="match status" value="1"/>
</dbReference>
<name>A0A382CBD6_9ZZZZ</name>
<keyword evidence="3" id="KW-0413">Isomerase</keyword>
<dbReference type="FunFam" id="3.20.20.10:FF:000002">
    <property type="entry name" value="Alanine racemase"/>
    <property type="match status" value="1"/>
</dbReference>
<evidence type="ECO:0000259" key="4">
    <source>
        <dbReference type="SMART" id="SM01005"/>
    </source>
</evidence>
<evidence type="ECO:0000256" key="2">
    <source>
        <dbReference type="ARBA" id="ARBA00022898"/>
    </source>
</evidence>
<dbReference type="InterPro" id="IPR000821">
    <property type="entry name" value="Ala_racemase"/>
</dbReference>
<dbReference type="PANTHER" id="PTHR30511:SF0">
    <property type="entry name" value="ALANINE RACEMASE, CATABOLIC-RELATED"/>
    <property type="match status" value="1"/>
</dbReference>
<dbReference type="HAMAP" id="MF_01201">
    <property type="entry name" value="Ala_racemase"/>
    <property type="match status" value="1"/>
</dbReference>
<protein>
    <recommendedName>
        <fullName evidence="4">Alanine racemase C-terminal domain-containing protein</fullName>
    </recommendedName>
</protein>
<dbReference type="InterPro" id="IPR029066">
    <property type="entry name" value="PLP-binding_barrel"/>
</dbReference>
<dbReference type="InterPro" id="IPR011079">
    <property type="entry name" value="Ala_racemase_C"/>
</dbReference>
<dbReference type="SUPFAM" id="SSF51419">
    <property type="entry name" value="PLP-binding barrel"/>
    <property type="match status" value="1"/>
</dbReference>
<dbReference type="SMART" id="SM01005">
    <property type="entry name" value="Ala_racemase_C"/>
    <property type="match status" value="1"/>
</dbReference>
<comment type="cofactor">
    <cofactor evidence="1">
        <name>pyridoxal 5'-phosphate</name>
        <dbReference type="ChEBI" id="CHEBI:597326"/>
    </cofactor>
</comment>
<dbReference type="GO" id="GO:0008784">
    <property type="term" value="F:alanine racemase activity"/>
    <property type="evidence" value="ECO:0007669"/>
    <property type="project" value="InterPro"/>
</dbReference>
<dbReference type="EMBL" id="UINC01033550">
    <property type="protein sequence ID" value="SVB23011.1"/>
    <property type="molecule type" value="Genomic_DNA"/>
</dbReference>
<dbReference type="GO" id="GO:0030170">
    <property type="term" value="F:pyridoxal phosphate binding"/>
    <property type="evidence" value="ECO:0007669"/>
    <property type="project" value="TreeGrafter"/>
</dbReference>
<dbReference type="PRINTS" id="PR00992">
    <property type="entry name" value="ALARACEMASE"/>
</dbReference>
<proteinExistence type="inferred from homology"/>
<dbReference type="PANTHER" id="PTHR30511">
    <property type="entry name" value="ALANINE RACEMASE"/>
    <property type="match status" value="1"/>
</dbReference>
<organism evidence="5">
    <name type="scientific">marine metagenome</name>
    <dbReference type="NCBI Taxonomy" id="408172"/>
    <lineage>
        <taxon>unclassified sequences</taxon>
        <taxon>metagenomes</taxon>
        <taxon>ecological metagenomes</taxon>
    </lineage>
</organism>